<organism evidence="1 2">
    <name type="scientific">Zunongwangia endophytica</name>
    <dbReference type="NCBI Taxonomy" id="1808945"/>
    <lineage>
        <taxon>Bacteria</taxon>
        <taxon>Pseudomonadati</taxon>
        <taxon>Bacteroidota</taxon>
        <taxon>Flavobacteriia</taxon>
        <taxon>Flavobacteriales</taxon>
        <taxon>Flavobacteriaceae</taxon>
        <taxon>Zunongwangia</taxon>
    </lineage>
</organism>
<keyword evidence="2" id="KW-1185">Reference proteome</keyword>
<dbReference type="Proteomes" id="UP001595793">
    <property type="component" value="Unassembled WGS sequence"/>
</dbReference>
<evidence type="ECO:0000313" key="1">
    <source>
        <dbReference type="EMBL" id="MFC4026184.1"/>
    </source>
</evidence>
<evidence type="ECO:0000313" key="2">
    <source>
        <dbReference type="Proteomes" id="UP001595793"/>
    </source>
</evidence>
<dbReference type="EMBL" id="JBHSAS010000004">
    <property type="protein sequence ID" value="MFC4026184.1"/>
    <property type="molecule type" value="Genomic_DNA"/>
</dbReference>
<accession>A0ABV8H5V3</accession>
<name>A0ABV8H5V3_9FLAO</name>
<proteinExistence type="predicted"/>
<gene>
    <name evidence="1" type="ORF">ACFOS1_02090</name>
</gene>
<comment type="caution">
    <text evidence="1">The sequence shown here is derived from an EMBL/GenBank/DDBJ whole genome shotgun (WGS) entry which is preliminary data.</text>
</comment>
<sequence>MDKKLIFVYNANSGVWNSVLDSAHKILKPNSYSCNLCAITHGVIGEKSVWKKYRKSSNFKMEFYHKDGFLKAFASKYLLKFDFPVVLFAENGELELLISKEELEGISSVEKLIKILQKRA</sequence>
<dbReference type="RefSeq" id="WP_290236611.1">
    <property type="nucleotide sequence ID" value="NZ_JAUFPZ010000002.1"/>
</dbReference>
<protein>
    <submittedName>
        <fullName evidence="1">GTPase</fullName>
    </submittedName>
</protein>
<reference evidence="2" key="1">
    <citation type="journal article" date="2019" name="Int. J. Syst. Evol. Microbiol.">
        <title>The Global Catalogue of Microorganisms (GCM) 10K type strain sequencing project: providing services to taxonomists for standard genome sequencing and annotation.</title>
        <authorList>
            <consortium name="The Broad Institute Genomics Platform"/>
            <consortium name="The Broad Institute Genome Sequencing Center for Infectious Disease"/>
            <person name="Wu L."/>
            <person name="Ma J."/>
        </authorList>
    </citation>
    <scope>NUCLEOTIDE SEQUENCE [LARGE SCALE GENOMIC DNA]</scope>
    <source>
        <strain evidence="2">CECT 9128</strain>
    </source>
</reference>